<dbReference type="InterPro" id="IPR000601">
    <property type="entry name" value="PKD_dom"/>
</dbReference>
<protein>
    <recommendedName>
        <fullName evidence="7">PKD domain-containing protein</fullName>
    </recommendedName>
</protein>
<dbReference type="SUPFAM" id="SSF74853">
    <property type="entry name" value="Lamin A/C globular tail domain"/>
    <property type="match status" value="2"/>
</dbReference>
<comment type="caution">
    <text evidence="5">The sequence shown here is derived from an EMBL/GenBank/DDBJ whole genome shotgun (WGS) entry which is preliminary data.</text>
</comment>
<dbReference type="AlphaFoldDB" id="A0A1F5Y1M6"/>
<keyword evidence="2" id="KW-0812">Transmembrane</keyword>
<dbReference type="SUPFAM" id="SSF49299">
    <property type="entry name" value="PKD domain"/>
    <property type="match status" value="1"/>
</dbReference>
<reference evidence="5 6" key="1">
    <citation type="journal article" date="2016" name="Nat. Commun.">
        <title>Thousands of microbial genomes shed light on interconnected biogeochemical processes in an aquifer system.</title>
        <authorList>
            <person name="Anantharaman K."/>
            <person name="Brown C.T."/>
            <person name="Hug L.A."/>
            <person name="Sharon I."/>
            <person name="Castelle C.J."/>
            <person name="Probst A.J."/>
            <person name="Thomas B.C."/>
            <person name="Singh A."/>
            <person name="Wilkins M.J."/>
            <person name="Karaoz U."/>
            <person name="Brodie E.L."/>
            <person name="Williams K.H."/>
            <person name="Hubbard S.S."/>
            <person name="Banfield J.F."/>
        </authorList>
    </citation>
    <scope>NUCLEOTIDE SEQUENCE [LARGE SCALE GENOMIC DNA]</scope>
</reference>
<dbReference type="Proteomes" id="UP000178894">
    <property type="component" value="Unassembled WGS sequence"/>
</dbReference>
<feature type="domain" description="LTD" evidence="4">
    <location>
        <begin position="260"/>
        <end position="404"/>
    </location>
</feature>
<keyword evidence="2" id="KW-1133">Transmembrane helix</keyword>
<feature type="region of interest" description="Disordered" evidence="1">
    <location>
        <begin position="114"/>
        <end position="188"/>
    </location>
</feature>
<evidence type="ECO:0000313" key="5">
    <source>
        <dbReference type="EMBL" id="OGF93761.1"/>
    </source>
</evidence>
<proteinExistence type="predicted"/>
<feature type="compositionally biased region" description="Pro residues" evidence="1">
    <location>
        <begin position="166"/>
        <end position="176"/>
    </location>
</feature>
<feature type="transmembrane region" description="Helical" evidence="2">
    <location>
        <begin position="447"/>
        <end position="467"/>
    </location>
</feature>
<dbReference type="InterPro" id="IPR013783">
    <property type="entry name" value="Ig-like_fold"/>
</dbReference>
<accession>A0A1F5Y1M6</accession>
<dbReference type="InterPro" id="IPR001322">
    <property type="entry name" value="Lamin_tail_dom"/>
</dbReference>
<name>A0A1F5Y1M6_9BACT</name>
<gene>
    <name evidence="5" type="ORF">A3G54_02435</name>
</gene>
<dbReference type="InterPro" id="IPR036415">
    <property type="entry name" value="Lamin_tail_dom_sf"/>
</dbReference>
<dbReference type="CDD" id="cd00146">
    <property type="entry name" value="PKD"/>
    <property type="match status" value="1"/>
</dbReference>
<dbReference type="PROSITE" id="PS50093">
    <property type="entry name" value="PKD"/>
    <property type="match status" value="1"/>
</dbReference>
<keyword evidence="2" id="KW-0472">Membrane</keyword>
<evidence type="ECO:0008006" key="7">
    <source>
        <dbReference type="Google" id="ProtNLM"/>
    </source>
</evidence>
<evidence type="ECO:0000313" key="6">
    <source>
        <dbReference type="Proteomes" id="UP000178894"/>
    </source>
</evidence>
<dbReference type="InterPro" id="IPR035986">
    <property type="entry name" value="PKD_dom_sf"/>
</dbReference>
<dbReference type="Gene3D" id="2.60.40.10">
    <property type="entry name" value="Immunoglobulins"/>
    <property type="match status" value="1"/>
</dbReference>
<evidence type="ECO:0000256" key="1">
    <source>
        <dbReference type="SAM" id="MobiDB-lite"/>
    </source>
</evidence>
<feature type="domain" description="PKD" evidence="3">
    <location>
        <begin position="230"/>
        <end position="276"/>
    </location>
</feature>
<dbReference type="Pfam" id="PF00932">
    <property type="entry name" value="LTD"/>
    <property type="match status" value="2"/>
</dbReference>
<organism evidence="5 6">
    <name type="scientific">Candidatus Giovannonibacteria bacterium RIFCSPLOWO2_12_FULL_44_15</name>
    <dbReference type="NCBI Taxonomy" id="1798364"/>
    <lineage>
        <taxon>Bacteria</taxon>
        <taxon>Candidatus Giovannoniibacteriota</taxon>
    </lineage>
</organism>
<dbReference type="InterPro" id="IPR022409">
    <property type="entry name" value="PKD/Chitinase_dom"/>
</dbReference>
<dbReference type="Pfam" id="PF18911">
    <property type="entry name" value="PKD_4"/>
    <property type="match status" value="1"/>
</dbReference>
<sequence>MAILIIFLGFFALPFFADASVVINEISWMGTSNSAQDEWIELYSDSGANLEGWILKTVDDAMSIPLSGSIPAGGYFLIERTDDSTVPNVSADLIAPFGSGLSNSGEILILTNSSGGEEDRVDASGGWQAGDNTTKDTMQKSSPTGWVTAPWTPKALNTTQASTPPSSTPSPTPTPTPTTGGSGGSANVTEETKTISAKITSEDVGISGADVFFYGSAFDFGGKEMVAQRYFWNFGDGKTALGRNVLHAYQFPGIYQVSLSISLGENSASGYKSVEIIPSEIFISEVIPGLDSWVELKNSSSKRIEITGWTIQSQGKNFSLPSGTFIGSSAFLVIPGDVSGISLADSGEVLLLYSSGKTADSFRYSGNLSSGQSFTRIGADIKITVASPGSGGGKIAQKIVAPTPSVKKIETTFKKNSVENIPAEAEIKIEPEAQTAQVSDSFFSGSILYWGLAAIGIGLLAGLGFLASRRV</sequence>
<dbReference type="STRING" id="1798364.A3G54_02435"/>
<dbReference type="Gene3D" id="2.60.40.1260">
    <property type="entry name" value="Lamin Tail domain"/>
    <property type="match status" value="1"/>
</dbReference>
<evidence type="ECO:0000256" key="2">
    <source>
        <dbReference type="SAM" id="Phobius"/>
    </source>
</evidence>
<dbReference type="SMART" id="SM00089">
    <property type="entry name" value="PKD"/>
    <property type="match status" value="1"/>
</dbReference>
<evidence type="ECO:0000259" key="4">
    <source>
        <dbReference type="PROSITE" id="PS51841"/>
    </source>
</evidence>
<evidence type="ECO:0000259" key="3">
    <source>
        <dbReference type="PROSITE" id="PS50093"/>
    </source>
</evidence>
<dbReference type="EMBL" id="MFIQ01000005">
    <property type="protein sequence ID" value="OGF93761.1"/>
    <property type="molecule type" value="Genomic_DNA"/>
</dbReference>
<dbReference type="PROSITE" id="PS51841">
    <property type="entry name" value="LTD"/>
    <property type="match status" value="2"/>
</dbReference>
<feature type="domain" description="LTD" evidence="4">
    <location>
        <begin position="7"/>
        <end position="129"/>
    </location>
</feature>